<dbReference type="EMBL" id="KV441553">
    <property type="protein sequence ID" value="OAG05029.1"/>
    <property type="molecule type" value="Genomic_DNA"/>
</dbReference>
<protein>
    <submittedName>
        <fullName evidence="2">Uncharacterized protein</fullName>
    </submittedName>
</protein>
<dbReference type="RefSeq" id="XP_018035394.1">
    <property type="nucleotide sequence ID" value="XM_018187528.1"/>
</dbReference>
<evidence type="ECO:0000313" key="2">
    <source>
        <dbReference type="EMBL" id="OAG05029.1"/>
    </source>
</evidence>
<dbReference type="OrthoDB" id="10390201at2759"/>
<feature type="region of interest" description="Disordered" evidence="1">
    <location>
        <begin position="1"/>
        <end position="43"/>
    </location>
</feature>
<dbReference type="AlphaFoldDB" id="A0A177CE01"/>
<evidence type="ECO:0000256" key="1">
    <source>
        <dbReference type="SAM" id="MobiDB-lite"/>
    </source>
</evidence>
<dbReference type="Proteomes" id="UP000077069">
    <property type="component" value="Unassembled WGS sequence"/>
</dbReference>
<sequence>MSHSYTEPAFKGKKMYPKQNTQKSTQLTNRPMANIESNSPPSTPMFEVAARTCLLRPKPRPLPITVNTTWFEDNVNEHSLFKTRRKGAKDVQKTLEASYARPASRGSTTRQALFGLPETAELVEQFHEFQTQEHDDPPPYYEAVELILSPTELSARARTFSDVMKHGNKLEENGILKFASELDEASDTQRTFSTFLRRSGVASRQSAAGILGLPGYAYMPHKNGINLHSKETAAATTRGTDDPQTEAGLHERVAVDADVDADVEAQTKARSHNR</sequence>
<feature type="region of interest" description="Disordered" evidence="1">
    <location>
        <begin position="232"/>
        <end position="274"/>
    </location>
</feature>
<gene>
    <name evidence="2" type="ORF">CC84DRAFT_818697</name>
</gene>
<organism evidence="2 3">
    <name type="scientific">Paraphaeosphaeria sporulosa</name>
    <dbReference type="NCBI Taxonomy" id="1460663"/>
    <lineage>
        <taxon>Eukaryota</taxon>
        <taxon>Fungi</taxon>
        <taxon>Dikarya</taxon>
        <taxon>Ascomycota</taxon>
        <taxon>Pezizomycotina</taxon>
        <taxon>Dothideomycetes</taxon>
        <taxon>Pleosporomycetidae</taxon>
        <taxon>Pleosporales</taxon>
        <taxon>Massarineae</taxon>
        <taxon>Didymosphaeriaceae</taxon>
        <taxon>Paraphaeosphaeria</taxon>
    </lineage>
</organism>
<dbReference type="InParanoid" id="A0A177CE01"/>
<accession>A0A177CE01</accession>
<evidence type="ECO:0000313" key="3">
    <source>
        <dbReference type="Proteomes" id="UP000077069"/>
    </source>
</evidence>
<name>A0A177CE01_9PLEO</name>
<feature type="compositionally biased region" description="Polar residues" evidence="1">
    <location>
        <begin position="18"/>
        <end position="40"/>
    </location>
</feature>
<dbReference type="GeneID" id="28771014"/>
<keyword evidence="3" id="KW-1185">Reference proteome</keyword>
<reference evidence="2 3" key="1">
    <citation type="submission" date="2016-05" db="EMBL/GenBank/DDBJ databases">
        <title>Comparative analysis of secretome profiles of manganese(II)-oxidizing ascomycete fungi.</title>
        <authorList>
            <consortium name="DOE Joint Genome Institute"/>
            <person name="Zeiner C.A."/>
            <person name="Purvine S.O."/>
            <person name="Zink E.M."/>
            <person name="Wu S."/>
            <person name="Pasa-Tolic L."/>
            <person name="Chaput D.L."/>
            <person name="Haridas S."/>
            <person name="Grigoriev I.V."/>
            <person name="Santelli C.M."/>
            <person name="Hansel C.M."/>
        </authorList>
    </citation>
    <scope>NUCLEOTIDE SEQUENCE [LARGE SCALE GENOMIC DNA]</scope>
    <source>
        <strain evidence="2 3">AP3s5-JAC2a</strain>
    </source>
</reference>
<proteinExistence type="predicted"/>